<evidence type="ECO:0000313" key="4">
    <source>
        <dbReference type="EMBL" id="MDT2598510.1"/>
    </source>
</evidence>
<gene>
    <name evidence="4" type="ORF">P7D85_01915</name>
</gene>
<feature type="domain" description="Mga helix-turn-helix" evidence="3">
    <location>
        <begin position="76"/>
        <end position="160"/>
    </location>
</feature>
<evidence type="ECO:0000256" key="1">
    <source>
        <dbReference type="ARBA" id="ARBA00023015"/>
    </source>
</evidence>
<dbReference type="Proteomes" id="UP001252875">
    <property type="component" value="Unassembled WGS sequence"/>
</dbReference>
<evidence type="ECO:0000259" key="3">
    <source>
        <dbReference type="Pfam" id="PF05043"/>
    </source>
</evidence>
<dbReference type="RefSeq" id="WP_311821201.1">
    <property type="nucleotide sequence ID" value="NZ_JARPYF010000001.1"/>
</dbReference>
<keyword evidence="1" id="KW-0805">Transcription regulation</keyword>
<name>A0ABU3EUF9_9ENTE</name>
<dbReference type="InterPro" id="IPR050661">
    <property type="entry name" value="BglG_antiterminators"/>
</dbReference>
<dbReference type="PANTHER" id="PTHR30185:SF18">
    <property type="entry name" value="TRANSCRIPTIONAL REGULATOR MTLR"/>
    <property type="match status" value="1"/>
</dbReference>
<comment type="caution">
    <text evidence="4">The sequence shown here is derived from an EMBL/GenBank/DDBJ whole genome shotgun (WGS) entry which is preliminary data.</text>
</comment>
<evidence type="ECO:0000256" key="2">
    <source>
        <dbReference type="ARBA" id="ARBA00023163"/>
    </source>
</evidence>
<dbReference type="PANTHER" id="PTHR30185">
    <property type="entry name" value="CRYPTIC BETA-GLUCOSIDE BGL OPERON ANTITERMINATOR"/>
    <property type="match status" value="1"/>
</dbReference>
<proteinExistence type="predicted"/>
<dbReference type="InterPro" id="IPR007737">
    <property type="entry name" value="Mga_HTH"/>
</dbReference>
<protein>
    <submittedName>
        <fullName evidence="4">Helix-turn-helix domain-containing protein</fullName>
    </submittedName>
</protein>
<keyword evidence="5" id="KW-1185">Reference proteome</keyword>
<dbReference type="EMBL" id="JARPYI010000001">
    <property type="protein sequence ID" value="MDT2598510.1"/>
    <property type="molecule type" value="Genomic_DNA"/>
</dbReference>
<accession>A0ABU3EUF9</accession>
<sequence length="518" mass="60916">MDFRQVLGVSNRRRLKLIELLYYNREGTPSENLTSELKCSLPILLSDISLINGQQNKYFLVEKDMGLYRVKLMEDISIGKLYAEALTSSPEFQIVEQLLYELHDNISELSKALYLSSSNTQRYLKKLEPSLKKAGIHLCYRPLRLEGEEKTIRHFYYRYFIEKNYSLKTILPNMNSSQLRSIEKFVQEFIEINGLYKKHIFNKRLTYNIFISLWRIANGHTYPKEELRTKGLLLPENEVAYAFKSMVSKVYQLNLTDEMMRDCLWLSYSDAIIFNKEHRELALADNPRYRQLFRKHLTLTKAFMKLMGGPLDEERVLELTTVLLNDVYLYDERGEFLTILRKNRTIFLEMVKIMHQHAVEKVTEIAQDFVQKYRIYQDEDFITNYAYLLLTAEVDSLERLASQDKTLHLLLISDLSPTEEEFISKVITQIVYGNFEIHHFEDIWDGEEELVEKILTYDGLITTGSREGLPKDFPLVSMDPYVTPQSIVAIQNLVNELSEKLFRASLLEEKLFPQEITD</sequence>
<evidence type="ECO:0000313" key="5">
    <source>
        <dbReference type="Proteomes" id="UP001252875"/>
    </source>
</evidence>
<keyword evidence="2" id="KW-0804">Transcription</keyword>
<organism evidence="4 5">
    <name type="scientific">Enterococcus hulanensis</name>
    <dbReference type="NCBI Taxonomy" id="2559929"/>
    <lineage>
        <taxon>Bacteria</taxon>
        <taxon>Bacillati</taxon>
        <taxon>Bacillota</taxon>
        <taxon>Bacilli</taxon>
        <taxon>Lactobacillales</taxon>
        <taxon>Enterococcaceae</taxon>
        <taxon>Enterococcus</taxon>
    </lineage>
</organism>
<dbReference type="Pfam" id="PF05043">
    <property type="entry name" value="Mga"/>
    <property type="match status" value="1"/>
</dbReference>
<reference evidence="4 5" key="1">
    <citation type="submission" date="2023-03" db="EMBL/GenBank/DDBJ databases">
        <authorList>
            <person name="Shen W."/>
            <person name="Cai J."/>
        </authorList>
    </citation>
    <scope>NUCLEOTIDE SEQUENCE [LARGE SCALE GENOMIC DNA]</scope>
    <source>
        <strain evidence="4 5">D6-4</strain>
    </source>
</reference>